<evidence type="ECO:0000256" key="1">
    <source>
        <dbReference type="ARBA" id="ARBA00023125"/>
    </source>
</evidence>
<name>A0A3D4T1Q5_9CORY</name>
<sequence>MEAATALGLKDFTLGGVAARAGIAEATVYNYISGRDDLYRKACDRLTGTLSLDSDATTWAGFIDDVSARAVDLAAAHPGLAPYLFYGPYEPEAVRIYTAMVDRVRALRPGTTPNQAYLLASRPFLGSLYFAAAPKFARADGWLRRAMMHGMERRLTAGDLPDIDPALDGDWTTLLRPPED</sequence>
<comment type="caution">
    <text evidence="4">The sequence shown here is derived from an EMBL/GenBank/DDBJ whole genome shotgun (WGS) entry which is preliminary data.</text>
</comment>
<feature type="domain" description="HTH tetR-type" evidence="3">
    <location>
        <begin position="1"/>
        <end position="50"/>
    </location>
</feature>
<evidence type="ECO:0000259" key="3">
    <source>
        <dbReference type="PROSITE" id="PS50977"/>
    </source>
</evidence>
<dbReference type="InterPro" id="IPR001647">
    <property type="entry name" value="HTH_TetR"/>
</dbReference>
<proteinExistence type="predicted"/>
<reference evidence="4 5" key="1">
    <citation type="journal article" date="2018" name="Nat. Biotechnol.">
        <title>A standardized bacterial taxonomy based on genome phylogeny substantially revises the tree of life.</title>
        <authorList>
            <person name="Parks D.H."/>
            <person name="Chuvochina M."/>
            <person name="Waite D.W."/>
            <person name="Rinke C."/>
            <person name="Skarshewski A."/>
            <person name="Chaumeil P.A."/>
            <person name="Hugenholtz P."/>
        </authorList>
    </citation>
    <scope>NUCLEOTIDE SEQUENCE [LARGE SCALE GENOMIC DNA]</scope>
    <source>
        <strain evidence="4">UBA11247</strain>
    </source>
</reference>
<evidence type="ECO:0000313" key="4">
    <source>
        <dbReference type="EMBL" id="HCT15459.1"/>
    </source>
</evidence>
<dbReference type="Proteomes" id="UP000261739">
    <property type="component" value="Unassembled WGS sequence"/>
</dbReference>
<dbReference type="Gene3D" id="1.10.357.10">
    <property type="entry name" value="Tetracycline Repressor, domain 2"/>
    <property type="match status" value="1"/>
</dbReference>
<dbReference type="AlphaFoldDB" id="A0A3D4T1Q5"/>
<dbReference type="EMBL" id="DQID01000306">
    <property type="protein sequence ID" value="HCT15459.1"/>
    <property type="molecule type" value="Genomic_DNA"/>
</dbReference>
<dbReference type="STRING" id="863239.GCA_000213935_01088"/>
<gene>
    <name evidence="4" type="ORF">DIW82_11945</name>
</gene>
<protein>
    <recommendedName>
        <fullName evidence="3">HTH tetR-type domain-containing protein</fullName>
    </recommendedName>
</protein>
<dbReference type="PROSITE" id="PS50977">
    <property type="entry name" value="HTH_TETR_2"/>
    <property type="match status" value="1"/>
</dbReference>
<accession>A0A3D4T1Q5</accession>
<dbReference type="InterPro" id="IPR009057">
    <property type="entry name" value="Homeodomain-like_sf"/>
</dbReference>
<organism evidence="4 5">
    <name type="scientific">Corynebacterium nuruki</name>
    <dbReference type="NCBI Taxonomy" id="1032851"/>
    <lineage>
        <taxon>Bacteria</taxon>
        <taxon>Bacillati</taxon>
        <taxon>Actinomycetota</taxon>
        <taxon>Actinomycetes</taxon>
        <taxon>Mycobacteriales</taxon>
        <taxon>Corynebacteriaceae</taxon>
        <taxon>Corynebacterium</taxon>
    </lineage>
</organism>
<keyword evidence="1 2" id="KW-0238">DNA-binding</keyword>
<dbReference type="SUPFAM" id="SSF46689">
    <property type="entry name" value="Homeodomain-like"/>
    <property type="match status" value="1"/>
</dbReference>
<feature type="DNA-binding region" description="H-T-H motif" evidence="2">
    <location>
        <begin position="13"/>
        <end position="32"/>
    </location>
</feature>
<evidence type="ECO:0000313" key="5">
    <source>
        <dbReference type="Proteomes" id="UP000261739"/>
    </source>
</evidence>
<dbReference type="GO" id="GO:0003677">
    <property type="term" value="F:DNA binding"/>
    <property type="evidence" value="ECO:0007669"/>
    <property type="project" value="UniProtKB-UniRule"/>
</dbReference>
<evidence type="ECO:0000256" key="2">
    <source>
        <dbReference type="PROSITE-ProRule" id="PRU00335"/>
    </source>
</evidence>